<reference evidence="2" key="1">
    <citation type="journal article" date="2021" name="PeerJ">
        <title>Extensive microbial diversity within the chicken gut microbiome revealed by metagenomics and culture.</title>
        <authorList>
            <person name="Gilroy R."/>
            <person name="Ravi A."/>
            <person name="Getino M."/>
            <person name="Pursley I."/>
            <person name="Horton D.L."/>
            <person name="Alikhan N.F."/>
            <person name="Baker D."/>
            <person name="Gharbi K."/>
            <person name="Hall N."/>
            <person name="Watson M."/>
            <person name="Adriaenssens E.M."/>
            <person name="Foster-Nyarko E."/>
            <person name="Jarju S."/>
            <person name="Secka A."/>
            <person name="Antonio M."/>
            <person name="Oren A."/>
            <person name="Chaudhuri R.R."/>
            <person name="La Ragione R."/>
            <person name="Hildebrand F."/>
            <person name="Pallen M.J."/>
        </authorList>
    </citation>
    <scope>NUCLEOTIDE SEQUENCE</scope>
    <source>
        <strain evidence="2">CHK173-259</strain>
    </source>
</reference>
<dbReference type="AlphaFoldDB" id="A0A9D1QV90"/>
<sequence>MIGFQIIMGLVVIISLLALFDRDLLGDRQRYQQFAAICIAGIVSWAAVILLGMYLAGV</sequence>
<comment type="caution">
    <text evidence="2">The sequence shown here is derived from an EMBL/GenBank/DDBJ whole genome shotgun (WGS) entry which is preliminary data.</text>
</comment>
<reference evidence="2" key="2">
    <citation type="submission" date="2021-04" db="EMBL/GenBank/DDBJ databases">
        <authorList>
            <person name="Gilroy R."/>
        </authorList>
    </citation>
    <scope>NUCLEOTIDE SEQUENCE</scope>
    <source>
        <strain evidence="2">CHK173-259</strain>
    </source>
</reference>
<feature type="transmembrane region" description="Helical" evidence="1">
    <location>
        <begin position="34"/>
        <end position="56"/>
    </location>
</feature>
<keyword evidence="1" id="KW-0812">Transmembrane</keyword>
<evidence type="ECO:0000256" key="1">
    <source>
        <dbReference type="SAM" id="Phobius"/>
    </source>
</evidence>
<evidence type="ECO:0000313" key="3">
    <source>
        <dbReference type="Proteomes" id="UP000886822"/>
    </source>
</evidence>
<dbReference type="Proteomes" id="UP000886822">
    <property type="component" value="Unassembled WGS sequence"/>
</dbReference>
<proteinExistence type="predicted"/>
<keyword evidence="1" id="KW-1133">Transmembrane helix</keyword>
<dbReference type="EMBL" id="DXGJ01000065">
    <property type="protein sequence ID" value="HIW72636.1"/>
    <property type="molecule type" value="Genomic_DNA"/>
</dbReference>
<organism evidence="2 3">
    <name type="scientific">Candidatus Levilactobacillus faecigallinarum</name>
    <dbReference type="NCBI Taxonomy" id="2838638"/>
    <lineage>
        <taxon>Bacteria</taxon>
        <taxon>Bacillati</taxon>
        <taxon>Bacillota</taxon>
        <taxon>Bacilli</taxon>
        <taxon>Lactobacillales</taxon>
        <taxon>Lactobacillaceae</taxon>
        <taxon>Levilactobacillus</taxon>
    </lineage>
</organism>
<evidence type="ECO:0000313" key="2">
    <source>
        <dbReference type="EMBL" id="HIW72636.1"/>
    </source>
</evidence>
<accession>A0A9D1QV90</accession>
<gene>
    <name evidence="2" type="ORF">H9875_08440</name>
</gene>
<name>A0A9D1QV90_9LACO</name>
<protein>
    <submittedName>
        <fullName evidence="2">Uncharacterized protein</fullName>
    </submittedName>
</protein>
<keyword evidence="1" id="KW-0472">Membrane</keyword>
<feature type="transmembrane region" description="Helical" evidence="1">
    <location>
        <begin position="6"/>
        <end position="22"/>
    </location>
</feature>